<dbReference type="Proteomes" id="UP000597668">
    <property type="component" value="Unassembled WGS sequence"/>
</dbReference>
<accession>A0A8J6ILW1</accession>
<name>A0A8J6ILW1_9FIRM</name>
<proteinExistence type="predicted"/>
<reference evidence="2" key="1">
    <citation type="submission" date="2020-08" db="EMBL/GenBank/DDBJ databases">
        <authorList>
            <person name="Liu C."/>
            <person name="Sun Q."/>
        </authorList>
    </citation>
    <scope>NUCLEOTIDE SEQUENCE</scope>
    <source>
        <strain evidence="2">NSJ-65</strain>
    </source>
</reference>
<keyword evidence="3" id="KW-1185">Reference proteome</keyword>
<dbReference type="RefSeq" id="WP_186487751.1">
    <property type="nucleotide sequence ID" value="NZ_JACOGI010000001.1"/>
</dbReference>
<evidence type="ECO:0000313" key="2">
    <source>
        <dbReference type="EMBL" id="MBC3515904.1"/>
    </source>
</evidence>
<dbReference type="EMBL" id="JACOGI010000001">
    <property type="protein sequence ID" value="MBC3515904.1"/>
    <property type="molecule type" value="Genomic_DNA"/>
</dbReference>
<gene>
    <name evidence="2" type="ORF">H8K20_05780</name>
</gene>
<evidence type="ECO:0000313" key="3">
    <source>
        <dbReference type="Proteomes" id="UP000597668"/>
    </source>
</evidence>
<dbReference type="AlphaFoldDB" id="A0A8J6ILW1"/>
<protein>
    <submittedName>
        <fullName evidence="2">Uncharacterized protein</fullName>
    </submittedName>
</protein>
<feature type="region of interest" description="Disordered" evidence="1">
    <location>
        <begin position="17"/>
        <end position="53"/>
    </location>
</feature>
<evidence type="ECO:0000256" key="1">
    <source>
        <dbReference type="SAM" id="MobiDB-lite"/>
    </source>
</evidence>
<organism evidence="2 3">
    <name type="scientific">Neobittarella massiliensis</name>
    <name type="common">ex Bilen et al. 2018</name>
    <dbReference type="NCBI Taxonomy" id="2041842"/>
    <lineage>
        <taxon>Bacteria</taxon>
        <taxon>Bacillati</taxon>
        <taxon>Bacillota</taxon>
        <taxon>Clostridia</taxon>
        <taxon>Eubacteriales</taxon>
        <taxon>Oscillospiraceae</taxon>
        <taxon>Neobittarella (ex Bilen et al. 2018)</taxon>
    </lineage>
</organism>
<sequence length="80" mass="8490">MGCMTWVVGRGLIRDIDGPPRDLTDRASGGRRAAYPPGEAAKQGPLPADSAADFHSSPLTAITASMVRGRRRFGRRPNAA</sequence>
<comment type="caution">
    <text evidence="2">The sequence shown here is derived from an EMBL/GenBank/DDBJ whole genome shotgun (WGS) entry which is preliminary data.</text>
</comment>